<dbReference type="InterPro" id="IPR023346">
    <property type="entry name" value="Lysozyme-like_dom_sf"/>
</dbReference>
<organism evidence="4 5">
    <name type="scientific">Thalassospira marina</name>
    <dbReference type="NCBI Taxonomy" id="2048283"/>
    <lineage>
        <taxon>Bacteria</taxon>
        <taxon>Pseudomonadati</taxon>
        <taxon>Pseudomonadota</taxon>
        <taxon>Alphaproteobacteria</taxon>
        <taxon>Rhodospirillales</taxon>
        <taxon>Thalassospiraceae</taxon>
        <taxon>Thalassospira</taxon>
    </lineage>
</organism>
<dbReference type="Pfam" id="PF01464">
    <property type="entry name" value="SLT"/>
    <property type="match status" value="1"/>
</dbReference>
<dbReference type="OrthoDB" id="9801695at2"/>
<proteinExistence type="inferred from homology"/>
<feature type="domain" description="Transglycosylase SLT" evidence="3">
    <location>
        <begin position="2"/>
        <end position="105"/>
    </location>
</feature>
<dbReference type="SUPFAM" id="SSF53955">
    <property type="entry name" value="Lysozyme-like"/>
    <property type="match status" value="1"/>
</dbReference>
<dbReference type="EMBL" id="NWTK01000003">
    <property type="protein sequence ID" value="PKR55049.1"/>
    <property type="molecule type" value="Genomic_DNA"/>
</dbReference>
<comment type="caution">
    <text evidence="4">The sequence shown here is derived from an EMBL/GenBank/DDBJ whole genome shotgun (WGS) entry which is preliminary data.</text>
</comment>
<sequence>MPGVDWYLLKAQCYQESRLNPAAVSPVGAQGICQFMPGTWSDVAIKLDLPPGASAFAPQLAINAAAFYMGNIRAQWSAPRPEPDRHSLALASYNAGIGHVLSAQALCGGPSAYDAIIACLPSVTGKHAGETTGYVALTWSWYRQMKLWGQ</sequence>
<dbReference type="PANTHER" id="PTHR37423">
    <property type="entry name" value="SOLUBLE LYTIC MUREIN TRANSGLYCOSYLASE-RELATED"/>
    <property type="match status" value="1"/>
</dbReference>
<dbReference type="InterPro" id="IPR008258">
    <property type="entry name" value="Transglycosylase_SLT_dom_1"/>
</dbReference>
<protein>
    <recommendedName>
        <fullName evidence="3">Transglycosylase SLT domain-containing protein</fullName>
    </recommendedName>
</protein>
<gene>
    <name evidence="4" type="ORF">COO20_06590</name>
</gene>
<evidence type="ECO:0000259" key="3">
    <source>
        <dbReference type="Pfam" id="PF01464"/>
    </source>
</evidence>
<dbReference type="Proteomes" id="UP000233597">
    <property type="component" value="Unassembled WGS sequence"/>
</dbReference>
<dbReference type="Gene3D" id="1.10.530.10">
    <property type="match status" value="1"/>
</dbReference>
<dbReference type="AlphaFoldDB" id="A0A2N3KWU9"/>
<comment type="similarity">
    <text evidence="2">Belongs to the virb1 family.</text>
</comment>
<evidence type="ECO:0000256" key="2">
    <source>
        <dbReference type="ARBA" id="ARBA00009387"/>
    </source>
</evidence>
<dbReference type="RefSeq" id="WP_101264892.1">
    <property type="nucleotide sequence ID" value="NZ_NWTK01000003.1"/>
</dbReference>
<name>A0A2N3KWU9_9PROT</name>
<dbReference type="PANTHER" id="PTHR37423:SF2">
    <property type="entry name" value="MEMBRANE-BOUND LYTIC MUREIN TRANSGLYCOSYLASE C"/>
    <property type="match status" value="1"/>
</dbReference>
<reference evidence="4 5" key="1">
    <citation type="submission" date="2017-09" db="EMBL/GenBank/DDBJ databases">
        <title>Biodiversity and function of Thalassospira species in the particle-attached aromatic-hydrocarbon-degrading consortia from the surface seawater of the South China Sea.</title>
        <authorList>
            <person name="Dong C."/>
            <person name="Liu R."/>
            <person name="Shao Z."/>
        </authorList>
    </citation>
    <scope>NUCLEOTIDE SEQUENCE [LARGE SCALE GENOMIC DNA]</scope>
    <source>
        <strain evidence="4 5">CSC1P2</strain>
    </source>
</reference>
<comment type="similarity">
    <text evidence="1">Belongs to the transglycosylase Slt family.</text>
</comment>
<evidence type="ECO:0000256" key="1">
    <source>
        <dbReference type="ARBA" id="ARBA00007734"/>
    </source>
</evidence>
<evidence type="ECO:0000313" key="4">
    <source>
        <dbReference type="EMBL" id="PKR55049.1"/>
    </source>
</evidence>
<accession>A0A2N3KWU9</accession>
<evidence type="ECO:0000313" key="5">
    <source>
        <dbReference type="Proteomes" id="UP000233597"/>
    </source>
</evidence>